<gene>
    <name evidence="10" type="primary">MAD1</name>
    <name evidence="10" type="ORF">BG011_007932</name>
</gene>
<keyword evidence="5" id="KW-0498">Mitosis</keyword>
<evidence type="ECO:0000256" key="1">
    <source>
        <dbReference type="ARBA" id="ARBA00004123"/>
    </source>
</evidence>
<dbReference type="EMBL" id="JAAAJA010000063">
    <property type="protein sequence ID" value="KAG0263844.1"/>
    <property type="molecule type" value="Genomic_DNA"/>
</dbReference>
<dbReference type="Gene3D" id="6.10.250.90">
    <property type="match status" value="1"/>
</dbReference>
<feature type="region of interest" description="Disordered" evidence="9">
    <location>
        <begin position="1"/>
        <end position="38"/>
    </location>
</feature>
<evidence type="ECO:0000313" key="11">
    <source>
        <dbReference type="Proteomes" id="UP000726737"/>
    </source>
</evidence>
<feature type="coiled-coil region" evidence="8">
    <location>
        <begin position="109"/>
        <end position="143"/>
    </location>
</feature>
<protein>
    <recommendedName>
        <fullName evidence="3">Spindle assembly checkpoint component MAD1</fullName>
    </recommendedName>
</protein>
<organism evidence="10 11">
    <name type="scientific">Mortierella polycephala</name>
    <dbReference type="NCBI Taxonomy" id="41804"/>
    <lineage>
        <taxon>Eukaryota</taxon>
        <taxon>Fungi</taxon>
        <taxon>Fungi incertae sedis</taxon>
        <taxon>Mucoromycota</taxon>
        <taxon>Mortierellomycotina</taxon>
        <taxon>Mortierellomycetes</taxon>
        <taxon>Mortierellales</taxon>
        <taxon>Mortierellaceae</taxon>
        <taxon>Mortierella</taxon>
    </lineage>
</organism>
<dbReference type="PANTHER" id="PTHR23168:SF0">
    <property type="entry name" value="MITOTIC SPINDLE ASSEMBLY CHECKPOINT PROTEIN MAD1"/>
    <property type="match status" value="1"/>
</dbReference>
<feature type="compositionally biased region" description="Basic and acidic residues" evidence="9">
    <location>
        <begin position="24"/>
        <end position="38"/>
    </location>
</feature>
<dbReference type="GO" id="GO:0051315">
    <property type="term" value="P:attachment of mitotic spindle microtubules to kinetochore"/>
    <property type="evidence" value="ECO:0007669"/>
    <property type="project" value="TreeGrafter"/>
</dbReference>
<sequence length="751" mass="86458">MRPHSVEATMGQENDIQYSRTRSRAIEPEEYEQTRKKLKDTQYELSSTRTGLERKIIIMEQAARESDILKKKLMSRVDSLDSDRRFLYEREKSLTKKVEALEEGSIEFKTNSNEIIRNLREENLDLKERFSQLREQSRATESELALRVRTLTASLAHQEQALAVTQGASESQGHLAEEKHQQLAEAMIRIMELEDQNRQLRFNAQGLEDAARVERELKNQVAYIKQLEGTNRQLTVECKHYKEMYRNVEVLKEEKTGLEQKLKMLDDLRIKCGKLEVDIGVLHKEKQQWAAFLETSDMTNFDSPYKLAKTIASLRGDKATLTDLKGELEAEVKSRDVYILQVEKQIKELTDCVVSQEEYCKEQAALARRHERAKELALRQVESLKAQLKSYDTEEAQLMDGSYDAQKSARIEQLESLVQEYHAKLETAMASSTRGVTSDQAAEDDTGSRKLLETIQDDHATAFVRLNLEKRTLFEAKSRLEQEMEFLRKENAALDAKILEHEYAIGAGAFNPVTSRVLELKDSPASKHQAVRQHMLDSLTEENAALLKLVAQMQQQHQQQGQSLRVDENGDQQVELNDTGVIPAASFKRLTEEHQRLQTEMTEKDKRTKRLRQEWKLKSGEFLEAVRSLLGYKVVFHDNGQVELASVYNAQAEQSFLFTSGVDDEGTMQMVGSRSQEYMDQHKEALDYWVNRHGSIPAFLSRVTLDLVEEQAMQLQQQQQQQEFQGPSSLQGQYQHLGDDFTQNSDMMMDM</sequence>
<evidence type="ECO:0000256" key="8">
    <source>
        <dbReference type="SAM" id="Coils"/>
    </source>
</evidence>
<dbReference type="GO" id="GO:0000776">
    <property type="term" value="C:kinetochore"/>
    <property type="evidence" value="ECO:0007669"/>
    <property type="project" value="TreeGrafter"/>
</dbReference>
<evidence type="ECO:0000256" key="7">
    <source>
        <dbReference type="ARBA" id="ARBA00023306"/>
    </source>
</evidence>
<evidence type="ECO:0000256" key="4">
    <source>
        <dbReference type="ARBA" id="ARBA00022618"/>
    </source>
</evidence>
<dbReference type="SUPFAM" id="SSF75704">
    <property type="entry name" value="Mitotic arrest deficient-like 1, Mad1"/>
    <property type="match status" value="1"/>
</dbReference>
<feature type="coiled-coil region" evidence="8">
    <location>
        <begin position="176"/>
        <end position="268"/>
    </location>
</feature>
<evidence type="ECO:0000256" key="3">
    <source>
        <dbReference type="ARBA" id="ARBA00022019"/>
    </source>
</evidence>
<dbReference type="OrthoDB" id="331602at2759"/>
<keyword evidence="8" id="KW-0175">Coiled coil</keyword>
<accession>A0A9P6QC21</accession>
<comment type="subcellular location">
    <subcellularLocation>
        <location evidence="1">Nucleus</location>
    </subcellularLocation>
</comment>
<feature type="compositionally biased region" description="Polar residues" evidence="9">
    <location>
        <begin position="11"/>
        <end position="20"/>
    </location>
</feature>
<dbReference type="Proteomes" id="UP000726737">
    <property type="component" value="Unassembled WGS sequence"/>
</dbReference>
<keyword evidence="4" id="KW-0132">Cell division</keyword>
<dbReference type="PANTHER" id="PTHR23168">
    <property type="entry name" value="MITOTIC SPINDLE ASSEMBLY CHECKPOINT PROTEIN MAD1 MITOTIC ARREST DEFICIENT-LIKE PROTEIN 1"/>
    <property type="match status" value="1"/>
</dbReference>
<dbReference type="GO" id="GO:0007094">
    <property type="term" value="P:mitotic spindle assembly checkpoint signaling"/>
    <property type="evidence" value="ECO:0007669"/>
    <property type="project" value="InterPro"/>
</dbReference>
<keyword evidence="11" id="KW-1185">Reference proteome</keyword>
<evidence type="ECO:0000256" key="5">
    <source>
        <dbReference type="ARBA" id="ARBA00022776"/>
    </source>
</evidence>
<feature type="coiled-coil region" evidence="8">
    <location>
        <begin position="367"/>
        <end position="431"/>
    </location>
</feature>
<dbReference type="GO" id="GO:0051301">
    <property type="term" value="P:cell division"/>
    <property type="evidence" value="ECO:0007669"/>
    <property type="project" value="UniProtKB-KW"/>
</dbReference>
<evidence type="ECO:0000313" key="10">
    <source>
        <dbReference type="EMBL" id="KAG0263844.1"/>
    </source>
</evidence>
<dbReference type="Pfam" id="PF05557">
    <property type="entry name" value="MAD"/>
    <property type="match status" value="1"/>
</dbReference>
<evidence type="ECO:0000256" key="9">
    <source>
        <dbReference type="SAM" id="MobiDB-lite"/>
    </source>
</evidence>
<feature type="coiled-coil region" evidence="8">
    <location>
        <begin position="470"/>
        <end position="497"/>
    </location>
</feature>
<dbReference type="GO" id="GO:0072686">
    <property type="term" value="C:mitotic spindle"/>
    <property type="evidence" value="ECO:0007669"/>
    <property type="project" value="TreeGrafter"/>
</dbReference>
<comment type="similarity">
    <text evidence="2">Belongs to the MAD1 family.</text>
</comment>
<dbReference type="AlphaFoldDB" id="A0A9P6QC21"/>
<keyword evidence="7" id="KW-0131">Cell cycle</keyword>
<keyword evidence="6" id="KW-0539">Nucleus</keyword>
<name>A0A9P6QC21_9FUNG</name>
<dbReference type="Gene3D" id="3.30.457.60">
    <property type="match status" value="1"/>
</dbReference>
<dbReference type="InterPro" id="IPR008672">
    <property type="entry name" value="Mad1"/>
</dbReference>
<evidence type="ECO:0000256" key="6">
    <source>
        <dbReference type="ARBA" id="ARBA00023242"/>
    </source>
</evidence>
<dbReference type="GO" id="GO:0005635">
    <property type="term" value="C:nuclear envelope"/>
    <property type="evidence" value="ECO:0007669"/>
    <property type="project" value="TreeGrafter"/>
</dbReference>
<proteinExistence type="inferred from homology"/>
<comment type="caution">
    <text evidence="10">The sequence shown here is derived from an EMBL/GenBank/DDBJ whole genome shotgun (WGS) entry which is preliminary data.</text>
</comment>
<evidence type="ECO:0000256" key="2">
    <source>
        <dbReference type="ARBA" id="ARBA00008029"/>
    </source>
</evidence>
<reference evidence="10" key="1">
    <citation type="journal article" date="2020" name="Fungal Divers.">
        <title>Resolving the Mortierellaceae phylogeny through synthesis of multi-gene phylogenetics and phylogenomics.</title>
        <authorList>
            <person name="Vandepol N."/>
            <person name="Liber J."/>
            <person name="Desiro A."/>
            <person name="Na H."/>
            <person name="Kennedy M."/>
            <person name="Barry K."/>
            <person name="Grigoriev I.V."/>
            <person name="Miller A.N."/>
            <person name="O'Donnell K."/>
            <person name="Stajich J.E."/>
            <person name="Bonito G."/>
        </authorList>
    </citation>
    <scope>NUCLEOTIDE SEQUENCE</scope>
    <source>
        <strain evidence="10">KOD948</strain>
    </source>
</reference>
<feature type="coiled-coil region" evidence="8">
    <location>
        <begin position="587"/>
        <end position="614"/>
    </location>
</feature>